<feature type="domain" description="DUF4806" evidence="1">
    <location>
        <begin position="45"/>
        <end position="111"/>
    </location>
</feature>
<proteinExistence type="predicted"/>
<comment type="caution">
    <text evidence="2">The sequence shown here is derived from an EMBL/GenBank/DDBJ whole genome shotgun (WGS) entry which is preliminary data.</text>
</comment>
<dbReference type="EMBL" id="JBJJXI010000060">
    <property type="protein sequence ID" value="KAL3398201.1"/>
    <property type="molecule type" value="Genomic_DNA"/>
</dbReference>
<dbReference type="Proteomes" id="UP001627154">
    <property type="component" value="Unassembled WGS sequence"/>
</dbReference>
<dbReference type="AlphaFoldDB" id="A0ABD2X094"/>
<evidence type="ECO:0000259" key="1">
    <source>
        <dbReference type="Pfam" id="PF16064"/>
    </source>
</evidence>
<accession>A0ABD2X094</accession>
<keyword evidence="3" id="KW-1185">Reference proteome</keyword>
<sequence>MLNPNDLLTKQDYKTYHSSLLSKLKRLAISKKAEEEQEEQSLLPDMPIETIESLYELENLIKNNEAKNQLIKFIKDVGGPDAKEFARRVMSDLMTKEVAVKFSWSGQGRHKRRI</sequence>
<dbReference type="Pfam" id="PF16064">
    <property type="entry name" value="DUF4806"/>
    <property type="match status" value="1"/>
</dbReference>
<dbReference type="PANTHER" id="PTHR34153:SF2">
    <property type="entry name" value="SI:CH211-262H13.3-RELATED"/>
    <property type="match status" value="1"/>
</dbReference>
<dbReference type="InterPro" id="IPR032071">
    <property type="entry name" value="DUF4806"/>
</dbReference>
<gene>
    <name evidence="2" type="ORF">TKK_008406</name>
</gene>
<reference evidence="2 3" key="1">
    <citation type="journal article" date="2024" name="bioRxiv">
        <title>A reference genome for Trichogramma kaykai: A tiny desert-dwelling parasitoid wasp with competing sex-ratio distorters.</title>
        <authorList>
            <person name="Culotta J."/>
            <person name="Lindsey A.R."/>
        </authorList>
    </citation>
    <scope>NUCLEOTIDE SEQUENCE [LARGE SCALE GENOMIC DNA]</scope>
    <source>
        <strain evidence="2 3">KSX58</strain>
    </source>
</reference>
<evidence type="ECO:0000313" key="2">
    <source>
        <dbReference type="EMBL" id="KAL3398201.1"/>
    </source>
</evidence>
<evidence type="ECO:0000313" key="3">
    <source>
        <dbReference type="Proteomes" id="UP001627154"/>
    </source>
</evidence>
<protein>
    <recommendedName>
        <fullName evidence="1">DUF4806 domain-containing protein</fullName>
    </recommendedName>
</protein>
<dbReference type="PANTHER" id="PTHR34153">
    <property type="entry name" value="SI:CH211-262H13.3-RELATED-RELATED"/>
    <property type="match status" value="1"/>
</dbReference>
<name>A0ABD2X094_9HYME</name>
<organism evidence="2 3">
    <name type="scientific">Trichogramma kaykai</name>
    <dbReference type="NCBI Taxonomy" id="54128"/>
    <lineage>
        <taxon>Eukaryota</taxon>
        <taxon>Metazoa</taxon>
        <taxon>Ecdysozoa</taxon>
        <taxon>Arthropoda</taxon>
        <taxon>Hexapoda</taxon>
        <taxon>Insecta</taxon>
        <taxon>Pterygota</taxon>
        <taxon>Neoptera</taxon>
        <taxon>Endopterygota</taxon>
        <taxon>Hymenoptera</taxon>
        <taxon>Apocrita</taxon>
        <taxon>Proctotrupomorpha</taxon>
        <taxon>Chalcidoidea</taxon>
        <taxon>Trichogrammatidae</taxon>
        <taxon>Trichogramma</taxon>
    </lineage>
</organism>